<feature type="region of interest" description="Disordered" evidence="1">
    <location>
        <begin position="1"/>
        <end position="38"/>
    </location>
</feature>
<evidence type="ECO:0000256" key="1">
    <source>
        <dbReference type="SAM" id="MobiDB-lite"/>
    </source>
</evidence>
<keyword evidence="2" id="KW-1133">Transmembrane helix</keyword>
<feature type="compositionally biased region" description="Basic and acidic residues" evidence="1">
    <location>
        <begin position="11"/>
        <end position="26"/>
    </location>
</feature>
<dbReference type="Proteomes" id="UP001501676">
    <property type="component" value="Unassembled WGS sequence"/>
</dbReference>
<gene>
    <name evidence="3" type="ORF">GCM10020369_28530</name>
</gene>
<name>A0ABP6SWI0_9ACTN</name>
<keyword evidence="2" id="KW-0472">Membrane</keyword>
<evidence type="ECO:0000256" key="2">
    <source>
        <dbReference type="SAM" id="Phobius"/>
    </source>
</evidence>
<accession>A0ABP6SWI0</accession>
<feature type="transmembrane region" description="Helical" evidence="2">
    <location>
        <begin position="80"/>
        <end position="100"/>
    </location>
</feature>
<keyword evidence="4" id="KW-1185">Reference proteome</keyword>
<sequence>MNSGPQGWHQGGEDDHREETVDRAAELRPPTGVLRRGAAPDWPARPVVARPLPTTVLWRWRYEGAAVAAVPLMWWASARAFGGLTGLSVVTALLAVVALVPPLRRWAFAEVWTVITPHRIRVACAEAGVVSPRGKLPAVLFTCRKPYGERVYLWCPDGIGAGDVAAARPAIASACWARDVDFFETSGQYPHLVVVEVVRQPVAVALGDDRTVSALWARFARHGGHFEGFPSRG</sequence>
<organism evidence="3 4">
    <name type="scientific">Cryptosporangium minutisporangium</name>
    <dbReference type="NCBI Taxonomy" id="113569"/>
    <lineage>
        <taxon>Bacteria</taxon>
        <taxon>Bacillati</taxon>
        <taxon>Actinomycetota</taxon>
        <taxon>Actinomycetes</taxon>
        <taxon>Cryptosporangiales</taxon>
        <taxon>Cryptosporangiaceae</taxon>
        <taxon>Cryptosporangium</taxon>
    </lineage>
</organism>
<comment type="caution">
    <text evidence="3">The sequence shown here is derived from an EMBL/GenBank/DDBJ whole genome shotgun (WGS) entry which is preliminary data.</text>
</comment>
<evidence type="ECO:0000313" key="3">
    <source>
        <dbReference type="EMBL" id="GAA3387134.1"/>
    </source>
</evidence>
<dbReference type="EMBL" id="BAAAYN010000017">
    <property type="protein sequence ID" value="GAA3387134.1"/>
    <property type="molecule type" value="Genomic_DNA"/>
</dbReference>
<proteinExistence type="predicted"/>
<protein>
    <submittedName>
        <fullName evidence="3">Uncharacterized protein</fullName>
    </submittedName>
</protein>
<evidence type="ECO:0000313" key="4">
    <source>
        <dbReference type="Proteomes" id="UP001501676"/>
    </source>
</evidence>
<reference evidence="4" key="1">
    <citation type="journal article" date="2019" name="Int. J. Syst. Evol. Microbiol.">
        <title>The Global Catalogue of Microorganisms (GCM) 10K type strain sequencing project: providing services to taxonomists for standard genome sequencing and annotation.</title>
        <authorList>
            <consortium name="The Broad Institute Genomics Platform"/>
            <consortium name="The Broad Institute Genome Sequencing Center for Infectious Disease"/>
            <person name="Wu L."/>
            <person name="Ma J."/>
        </authorList>
    </citation>
    <scope>NUCLEOTIDE SEQUENCE [LARGE SCALE GENOMIC DNA]</scope>
    <source>
        <strain evidence="4">JCM 9458</strain>
    </source>
</reference>
<keyword evidence="2" id="KW-0812">Transmembrane</keyword>